<dbReference type="EC" id="2.7.1.108" evidence="3"/>
<keyword evidence="9 10" id="KW-0472">Membrane</keyword>
<reference evidence="11" key="1">
    <citation type="submission" date="2022-10" db="EMBL/GenBank/DDBJ databases">
        <title>Puccinia triticina Genome sequencing and assembly.</title>
        <authorList>
            <person name="Li C."/>
        </authorList>
    </citation>
    <scope>NUCLEOTIDE SEQUENCE</scope>
    <source>
        <strain evidence="11">Pt15</strain>
    </source>
</reference>
<dbReference type="RefSeq" id="XP_053025442.1">
    <property type="nucleotide sequence ID" value="XM_053161501.1"/>
</dbReference>
<keyword evidence="12" id="KW-1185">Reference proteome</keyword>
<keyword evidence="5 10" id="KW-0812">Transmembrane</keyword>
<evidence type="ECO:0000256" key="8">
    <source>
        <dbReference type="ARBA" id="ARBA00022989"/>
    </source>
</evidence>
<evidence type="ECO:0000313" key="12">
    <source>
        <dbReference type="Proteomes" id="UP001164743"/>
    </source>
</evidence>
<evidence type="ECO:0000256" key="9">
    <source>
        <dbReference type="ARBA" id="ARBA00023136"/>
    </source>
</evidence>
<evidence type="ECO:0000256" key="3">
    <source>
        <dbReference type="ARBA" id="ARBA00012132"/>
    </source>
</evidence>
<evidence type="ECO:0000256" key="10">
    <source>
        <dbReference type="SAM" id="Phobius"/>
    </source>
</evidence>
<keyword evidence="6" id="KW-0418">Kinase</keyword>
<accession>A0ABY7CZM7</accession>
<evidence type="ECO:0000313" key="11">
    <source>
        <dbReference type="EMBL" id="WAQ89887.1"/>
    </source>
</evidence>
<name>A0ABY7CZM7_9BASI</name>
<evidence type="ECO:0000256" key="6">
    <source>
        <dbReference type="ARBA" id="ARBA00022777"/>
    </source>
</evidence>
<evidence type="ECO:0000256" key="1">
    <source>
        <dbReference type="ARBA" id="ARBA00004477"/>
    </source>
</evidence>
<gene>
    <name evidence="11" type="ORF">PtA15_11A579</name>
</gene>
<dbReference type="Proteomes" id="UP001164743">
    <property type="component" value="Chromosome 11A"/>
</dbReference>
<dbReference type="InterPro" id="IPR032974">
    <property type="entry name" value="Polypren_kinase"/>
</dbReference>
<feature type="transmembrane region" description="Helical" evidence="10">
    <location>
        <begin position="14"/>
        <end position="33"/>
    </location>
</feature>
<comment type="subcellular location">
    <subcellularLocation>
        <location evidence="1">Endoplasmic reticulum membrane</location>
        <topology evidence="1">Multi-pass membrane protein</topology>
    </subcellularLocation>
</comment>
<protein>
    <recommendedName>
        <fullName evidence="3">dolichol kinase</fullName>
        <ecNumber evidence="3">2.7.1.108</ecNumber>
    </recommendedName>
</protein>
<evidence type="ECO:0000256" key="2">
    <source>
        <dbReference type="ARBA" id="ARBA00010794"/>
    </source>
</evidence>
<keyword evidence="8 10" id="KW-1133">Transmembrane helix</keyword>
<organism evidence="11 12">
    <name type="scientific">Puccinia triticina</name>
    <dbReference type="NCBI Taxonomy" id="208348"/>
    <lineage>
        <taxon>Eukaryota</taxon>
        <taxon>Fungi</taxon>
        <taxon>Dikarya</taxon>
        <taxon>Basidiomycota</taxon>
        <taxon>Pucciniomycotina</taxon>
        <taxon>Pucciniomycetes</taxon>
        <taxon>Pucciniales</taxon>
        <taxon>Pucciniaceae</taxon>
        <taxon>Puccinia</taxon>
    </lineage>
</organism>
<dbReference type="EMBL" id="CP110431">
    <property type="protein sequence ID" value="WAQ89887.1"/>
    <property type="molecule type" value="Genomic_DNA"/>
</dbReference>
<evidence type="ECO:0000256" key="7">
    <source>
        <dbReference type="ARBA" id="ARBA00022824"/>
    </source>
</evidence>
<proteinExistence type="inferred from homology"/>
<keyword evidence="7" id="KW-0256">Endoplasmic reticulum</keyword>
<evidence type="ECO:0000256" key="4">
    <source>
        <dbReference type="ARBA" id="ARBA00022679"/>
    </source>
</evidence>
<keyword evidence="4" id="KW-0808">Transferase</keyword>
<evidence type="ECO:0000256" key="5">
    <source>
        <dbReference type="ARBA" id="ARBA00022692"/>
    </source>
</evidence>
<dbReference type="PANTHER" id="PTHR13205">
    <property type="entry name" value="TRANSMEMBRANE PROTEIN 15-RELATED"/>
    <property type="match status" value="1"/>
</dbReference>
<dbReference type="PANTHER" id="PTHR13205:SF15">
    <property type="entry name" value="DOLICHOL KINASE"/>
    <property type="match status" value="1"/>
</dbReference>
<dbReference type="GeneID" id="77802396"/>
<comment type="similarity">
    <text evidence="2">Belongs to the polyprenol kinase family.</text>
</comment>
<sequence length="79" mass="8785">MCIDCRQARRQSQVTVDGSLAFVASVVAVSLLLRLVGLFFRYLLGIVLAALLEAVTAQNNNLVLPLYTWSILKFLFRSP</sequence>